<evidence type="ECO:0000313" key="3">
    <source>
        <dbReference type="EMBL" id="GLR18336.1"/>
    </source>
</evidence>
<dbReference type="SUPFAM" id="SSF55120">
    <property type="entry name" value="Pseudouridine synthase"/>
    <property type="match status" value="1"/>
</dbReference>
<proteinExistence type="inferred from homology"/>
<feature type="domain" description="Pseudouridine synthase RsuA/RluA-like" evidence="2">
    <location>
        <begin position="14"/>
        <end position="157"/>
    </location>
</feature>
<dbReference type="Pfam" id="PF00849">
    <property type="entry name" value="PseudoU_synth_2"/>
    <property type="match status" value="1"/>
</dbReference>
<dbReference type="InterPro" id="IPR020103">
    <property type="entry name" value="PsdUridine_synth_cat_dom_sf"/>
</dbReference>
<reference evidence="3" key="2">
    <citation type="submission" date="2023-01" db="EMBL/GenBank/DDBJ databases">
        <title>Draft genome sequence of Portibacter lacus strain NBRC 108769.</title>
        <authorList>
            <person name="Sun Q."/>
            <person name="Mori K."/>
        </authorList>
    </citation>
    <scope>NUCLEOTIDE SEQUENCE</scope>
    <source>
        <strain evidence="3">NBRC 108769</strain>
    </source>
</reference>
<reference evidence="3" key="1">
    <citation type="journal article" date="2014" name="Int. J. Syst. Evol. Microbiol.">
        <title>Complete genome sequence of Corynebacterium casei LMG S-19264T (=DSM 44701T), isolated from a smear-ripened cheese.</title>
        <authorList>
            <consortium name="US DOE Joint Genome Institute (JGI-PGF)"/>
            <person name="Walter F."/>
            <person name="Albersmeier A."/>
            <person name="Kalinowski J."/>
            <person name="Ruckert C."/>
        </authorList>
    </citation>
    <scope>NUCLEOTIDE SEQUENCE</scope>
    <source>
        <strain evidence="3">NBRC 108769</strain>
    </source>
</reference>
<dbReference type="RefSeq" id="WP_235293700.1">
    <property type="nucleotide sequence ID" value="NZ_BSOH01000020.1"/>
</dbReference>
<dbReference type="InterPro" id="IPR050188">
    <property type="entry name" value="RluA_PseudoU_synthase"/>
</dbReference>
<organism evidence="3 4">
    <name type="scientific">Portibacter lacus</name>
    <dbReference type="NCBI Taxonomy" id="1099794"/>
    <lineage>
        <taxon>Bacteria</taxon>
        <taxon>Pseudomonadati</taxon>
        <taxon>Bacteroidota</taxon>
        <taxon>Saprospiria</taxon>
        <taxon>Saprospirales</taxon>
        <taxon>Haliscomenobacteraceae</taxon>
        <taxon>Portibacter</taxon>
    </lineage>
</organism>
<protein>
    <recommendedName>
        <fullName evidence="2">Pseudouridine synthase RsuA/RluA-like domain-containing protein</fullName>
    </recommendedName>
</protein>
<dbReference type="PANTHER" id="PTHR21600:SF87">
    <property type="entry name" value="RNA PSEUDOURIDYLATE SYNTHASE DOMAIN-CONTAINING PROTEIN 1"/>
    <property type="match status" value="1"/>
</dbReference>
<evidence type="ECO:0000313" key="4">
    <source>
        <dbReference type="Proteomes" id="UP001156666"/>
    </source>
</evidence>
<dbReference type="AlphaFoldDB" id="A0AA37ST76"/>
<comment type="caution">
    <text evidence="3">The sequence shown here is derived from an EMBL/GenBank/DDBJ whole genome shotgun (WGS) entry which is preliminary data.</text>
</comment>
<name>A0AA37ST76_9BACT</name>
<dbReference type="GO" id="GO:0009982">
    <property type="term" value="F:pseudouridine synthase activity"/>
    <property type="evidence" value="ECO:0007669"/>
    <property type="project" value="InterPro"/>
</dbReference>
<dbReference type="CDD" id="cd02869">
    <property type="entry name" value="PseudoU_synth_RluA_like"/>
    <property type="match status" value="1"/>
</dbReference>
<dbReference type="InterPro" id="IPR006145">
    <property type="entry name" value="PsdUridine_synth_RsuA/RluA"/>
</dbReference>
<dbReference type="PROSITE" id="PS01129">
    <property type="entry name" value="PSI_RLU"/>
    <property type="match status" value="1"/>
</dbReference>
<accession>A0AA37ST76</accession>
<dbReference type="GO" id="GO:0000455">
    <property type="term" value="P:enzyme-directed rRNA pseudouridine synthesis"/>
    <property type="evidence" value="ECO:0007669"/>
    <property type="project" value="TreeGrafter"/>
</dbReference>
<dbReference type="InterPro" id="IPR006224">
    <property type="entry name" value="PsdUridine_synth_RluA-like_CS"/>
</dbReference>
<sequence length="238" mass="27154">MKKSYDIIFEDTEILVVNKAAGVPVIPGRTSEMDFSLKYLFKKKYGDIFIVHRIDAETSGIVILAKDAETHRRLNTMFQNRQIEKQYLLLTRGIPRPDEGEIELSLKKLNNQNKSVVSKEGKAALSTYKVLKKYQNIALCEAEIKTGRHHQLRVHFKAINTPLLVDPIYGDPGFYLSEIKAKKYNKNKDAVERPLMNRLSLHANKLSFLHPTSGEKMSFEAALPKDLRAVINQLDKSV</sequence>
<dbReference type="Gene3D" id="3.30.2350.10">
    <property type="entry name" value="Pseudouridine synthase"/>
    <property type="match status" value="1"/>
</dbReference>
<evidence type="ECO:0000259" key="2">
    <source>
        <dbReference type="Pfam" id="PF00849"/>
    </source>
</evidence>
<dbReference type="EMBL" id="BSOH01000020">
    <property type="protein sequence ID" value="GLR18336.1"/>
    <property type="molecule type" value="Genomic_DNA"/>
</dbReference>
<evidence type="ECO:0000256" key="1">
    <source>
        <dbReference type="ARBA" id="ARBA00010876"/>
    </source>
</evidence>
<dbReference type="GO" id="GO:0140098">
    <property type="term" value="F:catalytic activity, acting on RNA"/>
    <property type="evidence" value="ECO:0007669"/>
    <property type="project" value="UniProtKB-ARBA"/>
</dbReference>
<dbReference type="Proteomes" id="UP001156666">
    <property type="component" value="Unassembled WGS sequence"/>
</dbReference>
<dbReference type="GO" id="GO:0003723">
    <property type="term" value="F:RNA binding"/>
    <property type="evidence" value="ECO:0007669"/>
    <property type="project" value="InterPro"/>
</dbReference>
<keyword evidence="4" id="KW-1185">Reference proteome</keyword>
<dbReference type="PANTHER" id="PTHR21600">
    <property type="entry name" value="MITOCHONDRIAL RNA PSEUDOURIDINE SYNTHASE"/>
    <property type="match status" value="1"/>
</dbReference>
<gene>
    <name evidence="3" type="ORF">GCM10007940_29520</name>
</gene>
<comment type="similarity">
    <text evidence="1">Belongs to the pseudouridine synthase RluA family.</text>
</comment>